<comment type="caution">
    <text evidence="1">The sequence shown here is derived from an EMBL/GenBank/DDBJ whole genome shotgun (WGS) entry which is preliminary data.</text>
</comment>
<reference evidence="1 2" key="1">
    <citation type="submission" date="2019-09" db="EMBL/GenBank/DDBJ databases">
        <authorList>
            <person name="Cao W.R."/>
        </authorList>
    </citation>
    <scope>NUCLEOTIDE SEQUENCE [LARGE SCALE GENOMIC DNA]</scope>
    <source>
        <strain evidence="2">a4</strain>
    </source>
</reference>
<sequence length="443" mass="51508">MKLYKVYTSVIVIFGLLSLSNSYGQALTKTKQYQFAVKEGTTIELNSKYTNIELELTDTNIVEIDAIMDVEGLTAKEATAYFEKWVLKTDRTSNKLQINTSLENKNTKSLQRHGYYQGFFIDKTQFDEIHNEIKNYEKEDLTKPLKEEREIFDFDAYVKEGDAYLLKWQKINKEPIGKRWFRKTKKERIELRQKSKKAKRPKKELVSPKEKLNAKFKKNTQSIRNVRSLPERAIINKTLKIKIPKTAFLSIKARHGKIVIPKTITNLKADLSYILLQANELRGTNTFIKGKYSNFEISSWEAGYLETVFSNFTLIKKVKSMELISNTSVVSIDKLTKRINAKGSFKMLSIDASQEIEQMDIVVEDSKKVWIKLPQVAYDLNYEGLDSKLIHPKKFSLKTMTPKKQQIKYTSLNNNERQINIKSVSSTMQIYDIPWENLKIKSL</sequence>
<dbReference type="AlphaFoldDB" id="A0A7J5AQW3"/>
<dbReference type="Proteomes" id="UP000467305">
    <property type="component" value="Unassembled WGS sequence"/>
</dbReference>
<name>A0A7J5AQW3_9FLAO</name>
<evidence type="ECO:0008006" key="3">
    <source>
        <dbReference type="Google" id="ProtNLM"/>
    </source>
</evidence>
<protein>
    <recommendedName>
        <fullName evidence="3">DUF4097 domain-containing protein</fullName>
    </recommendedName>
</protein>
<organism evidence="1 2">
    <name type="scientific">Tenacibaculum aiptasiae</name>
    <dbReference type="NCBI Taxonomy" id="426481"/>
    <lineage>
        <taxon>Bacteria</taxon>
        <taxon>Pseudomonadati</taxon>
        <taxon>Bacteroidota</taxon>
        <taxon>Flavobacteriia</taxon>
        <taxon>Flavobacteriales</taxon>
        <taxon>Flavobacteriaceae</taxon>
        <taxon>Tenacibaculum</taxon>
    </lineage>
</organism>
<dbReference type="OrthoDB" id="1420424at2"/>
<dbReference type="RefSeq" id="WP_150899244.1">
    <property type="nucleotide sequence ID" value="NZ_WAAU01000008.1"/>
</dbReference>
<proteinExistence type="predicted"/>
<evidence type="ECO:0000313" key="1">
    <source>
        <dbReference type="EMBL" id="KAB1160000.1"/>
    </source>
</evidence>
<evidence type="ECO:0000313" key="2">
    <source>
        <dbReference type="Proteomes" id="UP000467305"/>
    </source>
</evidence>
<dbReference type="EMBL" id="WAAU01000008">
    <property type="protein sequence ID" value="KAB1160000.1"/>
    <property type="molecule type" value="Genomic_DNA"/>
</dbReference>
<keyword evidence="2" id="KW-1185">Reference proteome</keyword>
<accession>A0A7J5AQW3</accession>
<gene>
    <name evidence="1" type="ORF">F7018_06715</name>
</gene>